<sequence>MPGNPRRNNGPRNHSNNRSNDNNNGDAMNVDSHNGAPVSGILCHGCGQQGHRKRECPNNNTFQQGRQNGQGSKPNYQPSQANNGRQHNSQDRPRCDFCNKDGHTNDGCFRNPNSPKYRGGNANNNQTTPNQANSNNGSGQQRNQASVNGFATKGYIFKDRIPQYSGSEPYCLICNENDHFEHQCTNPQRTQRREAVLKGSLCCWRCMYRGHTADDCRHPEGQVCYLCHGKGHNEKNCRAQFEQKLHLGLHNVEKRFQWDGGYIPSTGSAEQKVRDECEQRKQQAASLGQIIDAEEADQWNTALLKAQIYDQSVQNNADHPMSDVVPANQVFAAPTQNTRTTVTRQRGASICQSTKHYKPTPAIKYPQPIQVDSISPELLTDLLRKHTAEQMSARERALRDKIDESAKRYKKQNYNLALLHLEPAIHEHNVLSEGTYFLLKQKMAQGYQFWRDPKAMEALVVGQKPLCRGCCGEGQILDRHMRSDVKEKDPLAVEDFEDWGLFVLFDCRCCNHGYMWVPR</sequence>
<accession>A0ACC3N0V7</accession>
<dbReference type="Proteomes" id="UP001281147">
    <property type="component" value="Unassembled WGS sequence"/>
</dbReference>
<reference evidence="1" key="1">
    <citation type="submission" date="2023-07" db="EMBL/GenBank/DDBJ databases">
        <title>Black Yeasts Isolated from many extreme environments.</title>
        <authorList>
            <person name="Coleine C."/>
            <person name="Stajich J.E."/>
            <person name="Selbmann L."/>
        </authorList>
    </citation>
    <scope>NUCLEOTIDE SEQUENCE</scope>
    <source>
        <strain evidence="1">CCFEE 5714</strain>
    </source>
</reference>
<keyword evidence="2" id="KW-1185">Reference proteome</keyword>
<evidence type="ECO:0000313" key="2">
    <source>
        <dbReference type="Proteomes" id="UP001281147"/>
    </source>
</evidence>
<evidence type="ECO:0000313" key="1">
    <source>
        <dbReference type="EMBL" id="KAK3707848.1"/>
    </source>
</evidence>
<protein>
    <submittedName>
        <fullName evidence="1">Uncharacterized protein</fullName>
    </submittedName>
</protein>
<proteinExistence type="predicted"/>
<organism evidence="1 2">
    <name type="scientific">Vermiconidia calcicola</name>
    <dbReference type="NCBI Taxonomy" id="1690605"/>
    <lineage>
        <taxon>Eukaryota</taxon>
        <taxon>Fungi</taxon>
        <taxon>Dikarya</taxon>
        <taxon>Ascomycota</taxon>
        <taxon>Pezizomycotina</taxon>
        <taxon>Dothideomycetes</taxon>
        <taxon>Dothideomycetidae</taxon>
        <taxon>Mycosphaerellales</taxon>
        <taxon>Extremaceae</taxon>
        <taxon>Vermiconidia</taxon>
    </lineage>
</organism>
<dbReference type="EMBL" id="JAUTXU010000106">
    <property type="protein sequence ID" value="KAK3707848.1"/>
    <property type="molecule type" value="Genomic_DNA"/>
</dbReference>
<name>A0ACC3N0V7_9PEZI</name>
<comment type="caution">
    <text evidence="1">The sequence shown here is derived from an EMBL/GenBank/DDBJ whole genome shotgun (WGS) entry which is preliminary data.</text>
</comment>
<gene>
    <name evidence="1" type="ORF">LTR37_011850</name>
</gene>